<evidence type="ECO:0000256" key="3">
    <source>
        <dbReference type="ARBA" id="ARBA00022771"/>
    </source>
</evidence>
<keyword evidence="4" id="KW-0862">Zinc</keyword>
<accession>S4RN30</accession>
<dbReference type="Gene3D" id="4.10.1110.10">
    <property type="entry name" value="AN1-like Zinc finger"/>
    <property type="match status" value="1"/>
</dbReference>
<evidence type="ECO:0000256" key="6">
    <source>
        <dbReference type="PROSITE-ProRule" id="PRU00449"/>
    </source>
</evidence>
<dbReference type="HOGENOM" id="CLU_057016_1_0_1"/>
<evidence type="ECO:0000256" key="5">
    <source>
        <dbReference type="ARBA" id="ARBA00022990"/>
    </source>
</evidence>
<feature type="region of interest" description="Disordered" evidence="7">
    <location>
        <begin position="71"/>
        <end position="102"/>
    </location>
</feature>
<keyword evidence="3 6" id="KW-0863">Zinc-finger</keyword>
<organism evidence="10">
    <name type="scientific">Petromyzon marinus</name>
    <name type="common">Sea lamprey</name>
    <dbReference type="NCBI Taxonomy" id="7757"/>
    <lineage>
        <taxon>Eukaryota</taxon>
        <taxon>Metazoa</taxon>
        <taxon>Chordata</taxon>
        <taxon>Craniata</taxon>
        <taxon>Vertebrata</taxon>
        <taxon>Cyclostomata</taxon>
        <taxon>Hyperoartia</taxon>
        <taxon>Petromyzontiformes</taxon>
        <taxon>Petromyzontidae</taxon>
        <taxon>Petromyzon</taxon>
    </lineage>
</organism>
<dbReference type="FunFam" id="1.20.5.4770:FF:000001">
    <property type="entry name" value="Zinc finger AN1-type containing 6"/>
    <property type="match status" value="1"/>
</dbReference>
<dbReference type="PROSITE" id="PS51039">
    <property type="entry name" value="ZF_AN1"/>
    <property type="match status" value="1"/>
</dbReference>
<feature type="domain" description="A20-type" evidence="8">
    <location>
        <begin position="8"/>
        <end position="42"/>
    </location>
</feature>
<sequence length="229" mass="24388">MAQETNQTQAPVMCAMGCGFYGNPRTSGMCSLCYKEHLQRQNSSGHLSPAGMSSGLADSVASQMVEAASSLPKDTLSSASSPSSVTASSMSAPAARQPSPDCLQMTSMNISEKEACTAEEDGAQAAVNGSPPFSVAAATSLSSSELGKPSGEETEEKETNDKQKPKKSRCFSCRKKVGLTGFQCRCGNMYCGLHRYSDKHECPYDYRSEAAEKIRKENPVVVGQKIQKI</sequence>
<reference evidence="10" key="2">
    <citation type="submission" date="2025-09" db="UniProtKB">
        <authorList>
            <consortium name="Ensembl"/>
        </authorList>
    </citation>
    <scope>IDENTIFICATION</scope>
</reference>
<dbReference type="OMA" id="FWCRCGE"/>
<feature type="region of interest" description="Disordered" evidence="7">
    <location>
        <begin position="137"/>
        <end position="165"/>
    </location>
</feature>
<dbReference type="InterPro" id="IPR050652">
    <property type="entry name" value="AN1_A20_ZnFinger"/>
</dbReference>
<keyword evidence="5" id="KW-0007">Acetylation</keyword>
<evidence type="ECO:0000256" key="7">
    <source>
        <dbReference type="SAM" id="MobiDB-lite"/>
    </source>
</evidence>
<reference evidence="10" key="1">
    <citation type="submission" date="2025-08" db="UniProtKB">
        <authorList>
            <consortium name="Ensembl"/>
        </authorList>
    </citation>
    <scope>IDENTIFICATION</scope>
</reference>
<dbReference type="Gene3D" id="1.20.5.4770">
    <property type="match status" value="1"/>
</dbReference>
<feature type="domain" description="AN1-type" evidence="9">
    <location>
        <begin position="164"/>
        <end position="210"/>
    </location>
</feature>
<evidence type="ECO:0000259" key="9">
    <source>
        <dbReference type="PROSITE" id="PS51039"/>
    </source>
</evidence>
<dbReference type="SMART" id="SM00259">
    <property type="entry name" value="ZnF_A20"/>
    <property type="match status" value="1"/>
</dbReference>
<dbReference type="SMART" id="SM00154">
    <property type="entry name" value="ZnF_AN1"/>
    <property type="match status" value="1"/>
</dbReference>
<dbReference type="GO" id="GO:0003677">
    <property type="term" value="F:DNA binding"/>
    <property type="evidence" value="ECO:0007669"/>
    <property type="project" value="InterPro"/>
</dbReference>
<dbReference type="PANTHER" id="PTHR10634">
    <property type="entry name" value="AN1-TYPE ZINC FINGER PROTEIN"/>
    <property type="match status" value="1"/>
</dbReference>
<proteinExistence type="predicted"/>
<dbReference type="STRING" id="7757.ENSPMAP00000006616"/>
<dbReference type="GeneTree" id="ENSGT00940000156165"/>
<dbReference type="FunFam" id="4.10.1110.10:FF:000001">
    <property type="entry name" value="Zinc finger AN1-type containing 6"/>
    <property type="match status" value="1"/>
</dbReference>
<dbReference type="Pfam" id="PF01428">
    <property type="entry name" value="zf-AN1"/>
    <property type="match status" value="1"/>
</dbReference>
<keyword evidence="2" id="KW-0479">Metal-binding</keyword>
<evidence type="ECO:0000313" key="10">
    <source>
        <dbReference type="Ensembl" id="ENSPMAP00000006616.1"/>
    </source>
</evidence>
<dbReference type="AlphaFoldDB" id="S4RN30"/>
<evidence type="ECO:0000259" key="8">
    <source>
        <dbReference type="PROSITE" id="PS51036"/>
    </source>
</evidence>
<dbReference type="Ensembl" id="ENSPMAT00000006646.1">
    <property type="protein sequence ID" value="ENSPMAP00000006616.1"/>
    <property type="gene ID" value="ENSPMAG00000005994.1"/>
</dbReference>
<dbReference type="SUPFAM" id="SSF118310">
    <property type="entry name" value="AN1-like Zinc finger"/>
    <property type="match status" value="1"/>
</dbReference>
<dbReference type="InterPro" id="IPR000058">
    <property type="entry name" value="Znf_AN1"/>
</dbReference>
<dbReference type="Pfam" id="PF01754">
    <property type="entry name" value="zf-A20"/>
    <property type="match status" value="1"/>
</dbReference>
<protein>
    <submittedName>
        <fullName evidence="10">Zinc finger AN1-type containing 5</fullName>
    </submittedName>
</protein>
<dbReference type="InterPro" id="IPR035896">
    <property type="entry name" value="AN1-like_Znf"/>
</dbReference>
<evidence type="ECO:0000256" key="1">
    <source>
        <dbReference type="ARBA" id="ARBA00022553"/>
    </source>
</evidence>
<dbReference type="GO" id="GO:0008270">
    <property type="term" value="F:zinc ion binding"/>
    <property type="evidence" value="ECO:0007669"/>
    <property type="project" value="UniProtKB-KW"/>
</dbReference>
<evidence type="ECO:0000256" key="4">
    <source>
        <dbReference type="ARBA" id="ARBA00022833"/>
    </source>
</evidence>
<dbReference type="PROSITE" id="PS51036">
    <property type="entry name" value="ZF_A20"/>
    <property type="match status" value="1"/>
</dbReference>
<feature type="compositionally biased region" description="Low complexity" evidence="7">
    <location>
        <begin position="77"/>
        <end position="95"/>
    </location>
</feature>
<keyword evidence="1" id="KW-0597">Phosphoprotein</keyword>
<dbReference type="PANTHER" id="PTHR10634:SF149">
    <property type="entry name" value="AN1-TYPE DOMAIN-CONTAINING PROTEIN-RELATED"/>
    <property type="match status" value="1"/>
</dbReference>
<evidence type="ECO:0000256" key="2">
    <source>
        <dbReference type="ARBA" id="ARBA00022723"/>
    </source>
</evidence>
<dbReference type="InterPro" id="IPR002653">
    <property type="entry name" value="Znf_A20"/>
</dbReference>
<dbReference type="SUPFAM" id="SSF57716">
    <property type="entry name" value="Glucocorticoid receptor-like (DNA-binding domain)"/>
    <property type="match status" value="1"/>
</dbReference>
<name>S4RN30_PETMA</name>